<evidence type="ECO:0000259" key="9">
    <source>
        <dbReference type="PROSITE" id="PS50968"/>
    </source>
</evidence>
<dbReference type="InterPro" id="IPR016185">
    <property type="entry name" value="PreATP-grasp_dom_sf"/>
</dbReference>
<protein>
    <submittedName>
        <fullName evidence="12">Urea carboxylase</fullName>
    </submittedName>
</protein>
<dbReference type="AlphaFoldDB" id="A0A5N7C751"/>
<dbReference type="PROSITE" id="PS50968">
    <property type="entry name" value="BIOTINYL_LIPOYL"/>
    <property type="match status" value="1"/>
</dbReference>
<evidence type="ECO:0000256" key="2">
    <source>
        <dbReference type="ARBA" id="ARBA00022598"/>
    </source>
</evidence>
<dbReference type="InterPro" id="IPR011053">
    <property type="entry name" value="Single_hybrid_motif"/>
</dbReference>
<feature type="coiled-coil region" evidence="8">
    <location>
        <begin position="1101"/>
        <end position="1135"/>
    </location>
</feature>
<dbReference type="InterPro" id="IPR029000">
    <property type="entry name" value="Cyclophilin-like_dom_sf"/>
</dbReference>
<dbReference type="PANTHER" id="PTHR18866:SF128">
    <property type="entry name" value="UREA AMIDOLYASE"/>
    <property type="match status" value="1"/>
</dbReference>
<dbReference type="CDD" id="cd06850">
    <property type="entry name" value="biotinyl_domain"/>
    <property type="match status" value="1"/>
</dbReference>
<dbReference type="Gene3D" id="3.30.1360.40">
    <property type="match status" value="1"/>
</dbReference>
<evidence type="ECO:0000313" key="12">
    <source>
        <dbReference type="EMBL" id="KAE8389954.1"/>
    </source>
</evidence>
<evidence type="ECO:0000256" key="1">
    <source>
        <dbReference type="ARBA" id="ARBA00001953"/>
    </source>
</evidence>
<dbReference type="GO" id="GO:0046872">
    <property type="term" value="F:metal ion binding"/>
    <property type="evidence" value="ECO:0007669"/>
    <property type="project" value="InterPro"/>
</dbReference>
<dbReference type="SUPFAM" id="SSF56059">
    <property type="entry name" value="Glutathione synthetase ATP-binding domain-like"/>
    <property type="match status" value="1"/>
</dbReference>
<evidence type="ECO:0000256" key="5">
    <source>
        <dbReference type="ARBA" id="ARBA00022840"/>
    </source>
</evidence>
<keyword evidence="4" id="KW-0378">Hydrolase</keyword>
<dbReference type="SMART" id="SM00797">
    <property type="entry name" value="AHS2"/>
    <property type="match status" value="1"/>
</dbReference>
<dbReference type="OrthoDB" id="196847at2759"/>
<dbReference type="Gene3D" id="2.40.100.10">
    <property type="entry name" value="Cyclophilin-like"/>
    <property type="match status" value="2"/>
</dbReference>
<dbReference type="SUPFAM" id="SSF52440">
    <property type="entry name" value="PreATP-grasp domain"/>
    <property type="match status" value="1"/>
</dbReference>
<evidence type="ECO:0000256" key="3">
    <source>
        <dbReference type="ARBA" id="ARBA00022741"/>
    </source>
</evidence>
<keyword evidence="5 7" id="KW-0067">ATP-binding</keyword>
<dbReference type="InterPro" id="IPR005481">
    <property type="entry name" value="BC-like_N"/>
</dbReference>
<dbReference type="SMART" id="SM00796">
    <property type="entry name" value="AHS1"/>
    <property type="match status" value="1"/>
</dbReference>
<dbReference type="PROSITE" id="PS00867">
    <property type="entry name" value="CPSASE_2"/>
    <property type="match status" value="1"/>
</dbReference>
<dbReference type="GO" id="GO:0016874">
    <property type="term" value="F:ligase activity"/>
    <property type="evidence" value="ECO:0007669"/>
    <property type="project" value="UniProtKB-KW"/>
</dbReference>
<dbReference type="InterPro" id="IPR011761">
    <property type="entry name" value="ATP-grasp"/>
</dbReference>
<dbReference type="InterPro" id="IPR005479">
    <property type="entry name" value="CPAse_ATP-bd"/>
</dbReference>
<dbReference type="InterPro" id="IPR011054">
    <property type="entry name" value="Rudment_hybrid_motif"/>
</dbReference>
<keyword evidence="6" id="KW-0092">Biotin</keyword>
<comment type="cofactor">
    <cofactor evidence="1">
        <name>biotin</name>
        <dbReference type="ChEBI" id="CHEBI:57586"/>
    </cofactor>
</comment>
<evidence type="ECO:0000259" key="10">
    <source>
        <dbReference type="PROSITE" id="PS50975"/>
    </source>
</evidence>
<feature type="domain" description="ATP-grasp" evidence="10">
    <location>
        <begin position="121"/>
        <end position="321"/>
    </location>
</feature>
<dbReference type="SUPFAM" id="SSF51230">
    <property type="entry name" value="Single hybrid motif"/>
    <property type="match status" value="1"/>
</dbReference>
<keyword evidence="3 7" id="KW-0547">Nucleotide-binding</keyword>
<accession>A0A5N7C751</accession>
<dbReference type="SUPFAM" id="SSF51246">
    <property type="entry name" value="Rudiment single hybrid motif"/>
    <property type="match status" value="1"/>
</dbReference>
<dbReference type="InterPro" id="IPR050856">
    <property type="entry name" value="Biotin_carboxylase_complex"/>
</dbReference>
<dbReference type="PROSITE" id="PS00866">
    <property type="entry name" value="CPSASE_1"/>
    <property type="match status" value="1"/>
</dbReference>
<dbReference type="Proteomes" id="UP000326877">
    <property type="component" value="Unassembled WGS sequence"/>
</dbReference>
<dbReference type="Gene3D" id="2.40.50.100">
    <property type="match status" value="1"/>
</dbReference>
<dbReference type="InterPro" id="IPR011764">
    <property type="entry name" value="Biotin_carboxylation_dom"/>
</dbReference>
<organism evidence="12">
    <name type="scientific">Petromyces alliaceus</name>
    <name type="common">Aspergillus alliaceus</name>
    <dbReference type="NCBI Taxonomy" id="209559"/>
    <lineage>
        <taxon>Eukaryota</taxon>
        <taxon>Fungi</taxon>
        <taxon>Dikarya</taxon>
        <taxon>Ascomycota</taxon>
        <taxon>Pezizomycotina</taxon>
        <taxon>Eurotiomycetes</taxon>
        <taxon>Eurotiomycetidae</taxon>
        <taxon>Eurotiales</taxon>
        <taxon>Aspergillaceae</taxon>
        <taxon>Aspergillus</taxon>
        <taxon>Aspergillus subgen. Circumdati</taxon>
    </lineage>
</organism>
<dbReference type="FunFam" id="3.40.50.20:FF:000010">
    <property type="entry name" value="Propionyl-CoA carboxylase subunit alpha"/>
    <property type="match status" value="1"/>
</dbReference>
<dbReference type="Pfam" id="PF02786">
    <property type="entry name" value="CPSase_L_D2"/>
    <property type="match status" value="1"/>
</dbReference>
<name>A0A5N7C751_PETAA</name>
<reference evidence="12" key="1">
    <citation type="submission" date="2019-04" db="EMBL/GenBank/DDBJ databases">
        <title>Friends and foes A comparative genomics studyof 23 Aspergillus species from section Flavi.</title>
        <authorList>
            <consortium name="DOE Joint Genome Institute"/>
            <person name="Kjaerbolling I."/>
            <person name="Vesth T."/>
            <person name="Frisvad J.C."/>
            <person name="Nybo J.L."/>
            <person name="Theobald S."/>
            <person name="Kildgaard S."/>
            <person name="Isbrandt T."/>
            <person name="Kuo A."/>
            <person name="Sato A."/>
            <person name="Lyhne E.K."/>
            <person name="Kogle M.E."/>
            <person name="Wiebenga A."/>
            <person name="Kun R.S."/>
            <person name="Lubbers R.J."/>
            <person name="Makela M.R."/>
            <person name="Barry K."/>
            <person name="Chovatia M."/>
            <person name="Clum A."/>
            <person name="Daum C."/>
            <person name="Haridas S."/>
            <person name="He G."/>
            <person name="LaButti K."/>
            <person name="Lipzen A."/>
            <person name="Mondo S."/>
            <person name="Riley R."/>
            <person name="Salamov A."/>
            <person name="Simmons B.A."/>
            <person name="Magnuson J.K."/>
            <person name="Henrissat B."/>
            <person name="Mortensen U.H."/>
            <person name="Larsen T.O."/>
            <person name="Devries R.P."/>
            <person name="Grigoriev I.V."/>
            <person name="Machida M."/>
            <person name="Baker S.E."/>
            <person name="Andersen M.R."/>
        </authorList>
    </citation>
    <scope>NUCLEOTIDE SEQUENCE [LARGE SCALE GENOMIC DNA]</scope>
    <source>
        <strain evidence="12">IBT 14317</strain>
    </source>
</reference>
<gene>
    <name evidence="12" type="ORF">BDV23DRAFT_194060</name>
</gene>
<dbReference type="InterPro" id="IPR003833">
    <property type="entry name" value="CT_C_D"/>
</dbReference>
<evidence type="ECO:0000259" key="11">
    <source>
        <dbReference type="PROSITE" id="PS50979"/>
    </source>
</evidence>
<dbReference type="Pfam" id="PF00364">
    <property type="entry name" value="Biotin_lipoyl"/>
    <property type="match status" value="1"/>
</dbReference>
<dbReference type="SMART" id="SM00878">
    <property type="entry name" value="Biotin_carb_C"/>
    <property type="match status" value="1"/>
</dbReference>
<feature type="domain" description="Lipoyl-binding" evidence="9">
    <location>
        <begin position="1155"/>
        <end position="1235"/>
    </location>
</feature>
<dbReference type="InterPro" id="IPR000089">
    <property type="entry name" value="Biotin_lipoyl"/>
</dbReference>
<evidence type="ECO:0000256" key="6">
    <source>
        <dbReference type="ARBA" id="ARBA00023267"/>
    </source>
</evidence>
<evidence type="ECO:0000256" key="8">
    <source>
        <dbReference type="SAM" id="Coils"/>
    </source>
</evidence>
<dbReference type="GO" id="GO:0005524">
    <property type="term" value="F:ATP binding"/>
    <property type="evidence" value="ECO:0007669"/>
    <property type="project" value="UniProtKB-UniRule"/>
</dbReference>
<dbReference type="PROSITE" id="PS50979">
    <property type="entry name" value="BC"/>
    <property type="match status" value="1"/>
</dbReference>
<keyword evidence="2" id="KW-0436">Ligase</keyword>
<keyword evidence="8" id="KW-0175">Coiled coil</keyword>
<dbReference type="Pfam" id="PF00289">
    <property type="entry name" value="Biotin_carb_N"/>
    <property type="match status" value="1"/>
</dbReference>
<evidence type="ECO:0000256" key="4">
    <source>
        <dbReference type="ARBA" id="ARBA00022801"/>
    </source>
</evidence>
<dbReference type="Pfam" id="PF02626">
    <property type="entry name" value="CT_A_B"/>
    <property type="match status" value="1"/>
</dbReference>
<dbReference type="InterPro" id="IPR003778">
    <property type="entry name" value="CT_A_B"/>
</dbReference>
<dbReference type="GO" id="GO:0016787">
    <property type="term" value="F:hydrolase activity"/>
    <property type="evidence" value="ECO:0007669"/>
    <property type="project" value="UniProtKB-KW"/>
</dbReference>
<feature type="domain" description="Biotin carboxylation" evidence="11">
    <location>
        <begin position="3"/>
        <end position="459"/>
    </location>
</feature>
<dbReference type="PANTHER" id="PTHR18866">
    <property type="entry name" value="CARBOXYLASE:PYRUVATE/ACETYL-COA/PROPIONYL-COA CARBOXYLASE"/>
    <property type="match status" value="1"/>
</dbReference>
<evidence type="ECO:0000256" key="7">
    <source>
        <dbReference type="PROSITE-ProRule" id="PRU00409"/>
    </source>
</evidence>
<dbReference type="PROSITE" id="PS50975">
    <property type="entry name" value="ATP_GRASP"/>
    <property type="match status" value="1"/>
</dbReference>
<dbReference type="Pfam" id="PF02785">
    <property type="entry name" value="Biotin_carb_C"/>
    <property type="match status" value="1"/>
</dbReference>
<dbReference type="Pfam" id="PF02682">
    <property type="entry name" value="CT_C_D"/>
    <property type="match status" value="1"/>
</dbReference>
<dbReference type="Gene3D" id="3.30.470.20">
    <property type="entry name" value="ATP-grasp fold, B domain"/>
    <property type="match status" value="1"/>
</dbReference>
<dbReference type="SUPFAM" id="SSF160467">
    <property type="entry name" value="PH0987 N-terminal domain-like"/>
    <property type="match status" value="1"/>
</dbReference>
<dbReference type="SUPFAM" id="SSF50891">
    <property type="entry name" value="Cyclophilin-like"/>
    <property type="match status" value="2"/>
</dbReference>
<dbReference type="EMBL" id="ML735260">
    <property type="protein sequence ID" value="KAE8389954.1"/>
    <property type="molecule type" value="Genomic_DNA"/>
</dbReference>
<proteinExistence type="predicted"/>
<dbReference type="InterPro" id="IPR005482">
    <property type="entry name" value="Biotin_COase_C"/>
</dbReference>
<sequence>MESLKTLLVANRGEIAVRILKTAKRLNLRTIAVYTEPDAASTHVHLADEAFLLEGPPSKAYIDGDQIIEIAKSSQVNAIIPGYGFLSENADFARAVARAGMVFAGPSPESIEAFGLKHTARELARKAGVPIVPGSIGLVTSEDEAVEVAKTLGFPVMLKATAGGGGMGLITCGSEDEVRESFATVRSRGEALFKNAGMFIERYYPSSHHIEIQVFGNGDGKAIAIGERECSIQRRHQKVIEECPSPFVTRNPGLRGSLSDAAVRLAESINYSSAGTIEYLVDDESGAFFFLEMNTRLQVEHGITELCYGVDLVELMLRQADADLSGRKGLEAAFLTSIPVDGPSGFAIEARVYAENPTKDFAPCPGTLQSVEWKELPGSRVDTWVYRGIKVSAHYDPLLAKVMFHSPSRQKTIEGMKTILTQSRICGPPTNLEFLAEILTDERFVAGNTQTRFLNDFQYSLSAIDVVSGGAYTLIEDWPGRPTLGKGFCQSGPMDPLAFRIANALVGNPVGLEALEITLSGPELRFLGPAIISLCGAPIQASLDDVPVRMWSRIRVSAGQRLKIGKTTGNGCRAYLAVFGGFLNIAEWFGSKSTSPMVGVGGYQGRQLASGDLLSITSEIPDTYGSLCLPEHLIPKYPDHWELLSMPGPYDEGYLAPESIDMLYETEWKISHNAARGGIRLLGPKPKWARSDGGEGGAHPSNLIEYGYAIGSLNWTGDDPVIFPQDAPDFGGFISSHTIVRADLWKLGQVKAGDTLKYRATSLGDAQAARKRVEKFVSEVVKCSYEGGNFGDIAPLKDSHTPALTAETRGTGVVHQIPEQGNQPLVNYRQAGDDYILIDYGTGTFDLNHRCRVTALKKILNESNGNIAFSNGLISMIGCGNSLMLYYDGAKVPQQNLIAYLCDIEAKLGDLSEAKMPSRLFKLPLTFESQRQKDAIERYMETQRPYAAYLPDNMKFVAENNAFTKEEVQNIYLNASLMVVSVGFFTALPLALPVDPRQRMNCPKMNPSRVYTPAGSVSWGGSCMALYNVDSPGGYQMTGMTIPGVDILGSKKGYTPDKPWLFEEFDQITFYRVSESEYEKELALFNSGRYEYKWEEVMFDMVEHNKLLRDTKEEVAAIRARQRKAQAEMDKLEAELLEQWAKEKAERGVPVDAIESLLKDPHILPVEAPLNANIWKVEVKQGEKLDEGQVVVILEAMKLEIAVRTEALAAGATVEKVLVQPGDSIEAGKALVLVRKA</sequence>